<keyword evidence="1" id="KW-0812">Transmembrane</keyword>
<dbReference type="RefSeq" id="WP_167141149.1">
    <property type="nucleotide sequence ID" value="NZ_VWXD01000007.1"/>
</dbReference>
<feature type="transmembrane region" description="Helical" evidence="1">
    <location>
        <begin position="63"/>
        <end position="87"/>
    </location>
</feature>
<evidence type="ECO:0000256" key="1">
    <source>
        <dbReference type="SAM" id="Phobius"/>
    </source>
</evidence>
<evidence type="ECO:0000313" key="3">
    <source>
        <dbReference type="Proteomes" id="UP000780690"/>
    </source>
</evidence>
<keyword evidence="1" id="KW-0472">Membrane</keyword>
<name>A0ABX0R2C4_9GAMM</name>
<feature type="transmembrane region" description="Helical" evidence="1">
    <location>
        <begin position="135"/>
        <end position="156"/>
    </location>
</feature>
<reference evidence="2 3" key="1">
    <citation type="journal article" date="2019" name="bioRxiv">
        <title>Bacteria contribute to plant secondary compound degradation in a generalist herbivore system.</title>
        <authorList>
            <person name="Francoeur C.B."/>
            <person name="Khadempour L."/>
            <person name="Moreira-Soto R.D."/>
            <person name="Gotting K."/>
            <person name="Book A.J."/>
            <person name="Pinto-Tomas A.A."/>
            <person name="Keefover-Ring K."/>
            <person name="Currie C.R."/>
        </authorList>
    </citation>
    <scope>NUCLEOTIDE SEQUENCE [LARGE SCALE GENOMIC DNA]</scope>
    <source>
        <strain evidence="2 3">Acro-805</strain>
    </source>
</reference>
<comment type="caution">
    <text evidence="2">The sequence shown here is derived from an EMBL/GenBank/DDBJ whole genome shotgun (WGS) entry which is preliminary data.</text>
</comment>
<sequence>MAQLARKALLMIFSLVVSGVLCLQQPVNELIHRLVWNHVSHNIANQLTLSIDGRADPEPYDSLIFYLTTYVFFILSVMFYGFFKFILFESKKKSISSALLDLLVNIGKTVFVLTTLLGTIYLIPSEIGEGSQHTSLIMAVLLLISALATFTLYQLLRLLFKRLGWA</sequence>
<keyword evidence="1" id="KW-1133">Transmembrane helix</keyword>
<feature type="transmembrane region" description="Helical" evidence="1">
    <location>
        <begin position="99"/>
        <end position="123"/>
    </location>
</feature>
<evidence type="ECO:0000313" key="2">
    <source>
        <dbReference type="EMBL" id="NIF02264.1"/>
    </source>
</evidence>
<proteinExistence type="predicted"/>
<dbReference type="EMBL" id="VWXD01000007">
    <property type="protein sequence ID" value="NIF02264.1"/>
    <property type="molecule type" value="Genomic_DNA"/>
</dbReference>
<keyword evidence="3" id="KW-1185">Reference proteome</keyword>
<organism evidence="2 3">
    <name type="scientific">Candidatus Pantoea formicae</name>
    <dbReference type="NCBI Taxonomy" id="2608355"/>
    <lineage>
        <taxon>Bacteria</taxon>
        <taxon>Pseudomonadati</taxon>
        <taxon>Pseudomonadota</taxon>
        <taxon>Gammaproteobacteria</taxon>
        <taxon>Enterobacterales</taxon>
        <taxon>Erwiniaceae</taxon>
        <taxon>Pantoea</taxon>
    </lineage>
</organism>
<dbReference type="Proteomes" id="UP000780690">
    <property type="component" value="Unassembled WGS sequence"/>
</dbReference>
<accession>A0ABX0R2C4</accession>
<gene>
    <name evidence="2" type="ORF">F3J38_19730</name>
</gene>
<protein>
    <submittedName>
        <fullName evidence="2">Uncharacterized protein</fullName>
    </submittedName>
</protein>